<dbReference type="InterPro" id="IPR011701">
    <property type="entry name" value="MFS"/>
</dbReference>
<dbReference type="SUPFAM" id="SSF48371">
    <property type="entry name" value="ARM repeat"/>
    <property type="match status" value="1"/>
</dbReference>
<feature type="transmembrane region" description="Helical" evidence="4">
    <location>
        <begin position="390"/>
        <end position="416"/>
    </location>
</feature>
<dbReference type="PANTHER" id="PTHR23526:SF2">
    <property type="entry name" value="MAJOR FACILITATOR SUPERFAMILY (MFS) PROFILE DOMAIN-CONTAINING PROTEIN"/>
    <property type="match status" value="1"/>
</dbReference>
<dbReference type="RefSeq" id="WP_093993073.1">
    <property type="nucleotide sequence ID" value="NZ_FXZK01000006.1"/>
</dbReference>
<dbReference type="Pfam" id="PF03130">
    <property type="entry name" value="HEAT_PBS"/>
    <property type="match status" value="1"/>
</dbReference>
<dbReference type="GO" id="GO:0022857">
    <property type="term" value="F:transmembrane transporter activity"/>
    <property type="evidence" value="ECO:0007669"/>
    <property type="project" value="InterPro"/>
</dbReference>
<feature type="transmembrane region" description="Helical" evidence="4">
    <location>
        <begin position="293"/>
        <end position="313"/>
    </location>
</feature>
<sequence>MTDAAPSRGQSDYDKLRRLPWLYGSTVMTATAVLCTVSAPLTLFAAEIGLGEDRIGLLSGIMPFFQGLGVLALPVILRFGSRRIAATALSIRYLFLTLFLVALAFVDRPDVVFSILLIAMLGFAVCRSLAEAALVPWSQEFMPKSVRGRIAGRMALAYVPVALGVSWAIQVWLDSQSGLGRFVPVFVLGILIGIAGGLMLLGLRGGRPKAPGETRKGTWIEPLRDRNYAVFLFASALQNIVATAISLFLILYFRERIGISSGALVLQVALIPVGSAAGNVTAGWFVDRYGTRAIRTALQIGQILLLLILPFLGPEVPGIAWFVPAAFFLFGFLFQAAISVANVYMLNVIPPSSKEAYTAMHYSIDGFAAGLVTFAAGILLAWLGTSGIEIWGVAVGNFEVLFILAAVVTAISATAFGRLSEDGALSVREFVDHFTTGNPMKALWGINRYASRTSEDRRRDLAFQFSGMGSPLAKEELIAALRDPSFDVRHEAIRALGHIGAHPAVVQALEAVLDYDGLVELRYAALGSLGRLKAMSSAPRVAALIQDPNPLLRARAARSLGEIGYWPALPGVRHMLESDPELDCRLAAASAVGKFKDRESMQALASLYLSLAEDRSTPMAEMRSKVVLLAITKILSCEEEFSHQWRREEAQPGLVMPGLLLRLARLTSADSAELRAVAADYDAQRSGDALSVLVGLMPDVKRSSHPDAELAAYVLAQVGVQPVPNPALIVALAAILGRVLAA</sequence>
<dbReference type="InterPro" id="IPR052528">
    <property type="entry name" value="Sugar_transport-like"/>
</dbReference>
<dbReference type="Pfam" id="PF07690">
    <property type="entry name" value="MFS_1"/>
    <property type="match status" value="1"/>
</dbReference>
<organism evidence="6 7">
    <name type="scientific">Flavimaricola marinus</name>
    <dbReference type="NCBI Taxonomy" id="1819565"/>
    <lineage>
        <taxon>Bacteria</taxon>
        <taxon>Pseudomonadati</taxon>
        <taxon>Pseudomonadota</taxon>
        <taxon>Alphaproteobacteria</taxon>
        <taxon>Rhodobacterales</taxon>
        <taxon>Paracoccaceae</taxon>
        <taxon>Flavimaricola</taxon>
    </lineage>
</organism>
<evidence type="ECO:0000256" key="3">
    <source>
        <dbReference type="ARBA" id="ARBA00023136"/>
    </source>
</evidence>
<protein>
    <submittedName>
        <fullName evidence="6">Major Facilitator Superfamily protein</fullName>
    </submittedName>
</protein>
<dbReference type="InterPro" id="IPR016024">
    <property type="entry name" value="ARM-type_fold"/>
</dbReference>
<gene>
    <name evidence="6" type="ORF">LOM8899_03036</name>
</gene>
<dbReference type="OrthoDB" id="7936052at2"/>
<evidence type="ECO:0000259" key="5">
    <source>
        <dbReference type="PROSITE" id="PS50850"/>
    </source>
</evidence>
<feature type="domain" description="Major facilitator superfamily (MFS) profile" evidence="5">
    <location>
        <begin position="1"/>
        <end position="424"/>
    </location>
</feature>
<dbReference type="Gene3D" id="1.25.10.10">
    <property type="entry name" value="Leucine-rich Repeat Variant"/>
    <property type="match status" value="1"/>
</dbReference>
<keyword evidence="3 4" id="KW-0472">Membrane</keyword>
<dbReference type="InterPro" id="IPR004155">
    <property type="entry name" value="PBS_lyase_HEAT"/>
</dbReference>
<feature type="transmembrane region" description="Helical" evidence="4">
    <location>
        <begin position="366"/>
        <end position="384"/>
    </location>
</feature>
<dbReference type="EMBL" id="FXZK01000006">
    <property type="protein sequence ID" value="SMY08877.1"/>
    <property type="molecule type" value="Genomic_DNA"/>
</dbReference>
<feature type="transmembrane region" description="Helical" evidence="4">
    <location>
        <begin position="55"/>
        <end position="77"/>
    </location>
</feature>
<dbReference type="PANTHER" id="PTHR23526">
    <property type="entry name" value="INTEGRAL MEMBRANE TRANSPORT PROTEIN-RELATED"/>
    <property type="match status" value="1"/>
</dbReference>
<dbReference type="InterPro" id="IPR011989">
    <property type="entry name" value="ARM-like"/>
</dbReference>
<dbReference type="Proteomes" id="UP000201613">
    <property type="component" value="Unassembled WGS sequence"/>
</dbReference>
<feature type="transmembrane region" description="Helical" evidence="4">
    <location>
        <begin position="185"/>
        <end position="206"/>
    </location>
</feature>
<proteinExistence type="predicted"/>
<dbReference type="Gene3D" id="1.20.1250.20">
    <property type="entry name" value="MFS general substrate transporter like domains"/>
    <property type="match status" value="1"/>
</dbReference>
<accession>A0A238LGL4</accession>
<dbReference type="Pfam" id="PF13646">
    <property type="entry name" value="HEAT_2"/>
    <property type="match status" value="1"/>
</dbReference>
<feature type="transmembrane region" description="Helical" evidence="4">
    <location>
        <begin position="155"/>
        <end position="173"/>
    </location>
</feature>
<dbReference type="CDD" id="cd06174">
    <property type="entry name" value="MFS"/>
    <property type="match status" value="1"/>
</dbReference>
<keyword evidence="1 4" id="KW-0812">Transmembrane</keyword>
<feature type="transmembrane region" description="Helical" evidence="4">
    <location>
        <begin position="111"/>
        <end position="134"/>
    </location>
</feature>
<evidence type="ECO:0000313" key="7">
    <source>
        <dbReference type="Proteomes" id="UP000201613"/>
    </source>
</evidence>
<feature type="transmembrane region" description="Helical" evidence="4">
    <location>
        <begin position="319"/>
        <end position="345"/>
    </location>
</feature>
<evidence type="ECO:0000256" key="4">
    <source>
        <dbReference type="SAM" id="Phobius"/>
    </source>
</evidence>
<feature type="transmembrane region" description="Helical" evidence="4">
    <location>
        <begin position="84"/>
        <end position="105"/>
    </location>
</feature>
<evidence type="ECO:0000256" key="1">
    <source>
        <dbReference type="ARBA" id="ARBA00022692"/>
    </source>
</evidence>
<reference evidence="6 7" key="1">
    <citation type="submission" date="2017-05" db="EMBL/GenBank/DDBJ databases">
        <authorList>
            <person name="Song R."/>
            <person name="Chenine A.L."/>
            <person name="Ruprecht R.M."/>
        </authorList>
    </citation>
    <scope>NUCLEOTIDE SEQUENCE [LARGE SCALE GENOMIC DNA]</scope>
    <source>
        <strain evidence="6 7">CECT 8899</strain>
    </source>
</reference>
<keyword evidence="7" id="KW-1185">Reference proteome</keyword>
<feature type="transmembrane region" description="Helical" evidence="4">
    <location>
        <begin position="227"/>
        <end position="252"/>
    </location>
</feature>
<dbReference type="SUPFAM" id="SSF103473">
    <property type="entry name" value="MFS general substrate transporter"/>
    <property type="match status" value="1"/>
</dbReference>
<dbReference type="InterPro" id="IPR020846">
    <property type="entry name" value="MFS_dom"/>
</dbReference>
<feature type="transmembrane region" description="Helical" evidence="4">
    <location>
        <begin position="264"/>
        <end position="286"/>
    </location>
</feature>
<name>A0A238LGL4_9RHOB</name>
<dbReference type="AlphaFoldDB" id="A0A238LGL4"/>
<keyword evidence="2 4" id="KW-1133">Transmembrane helix</keyword>
<dbReference type="PROSITE" id="PS50850">
    <property type="entry name" value="MFS"/>
    <property type="match status" value="1"/>
</dbReference>
<evidence type="ECO:0000256" key="2">
    <source>
        <dbReference type="ARBA" id="ARBA00022989"/>
    </source>
</evidence>
<dbReference type="InterPro" id="IPR036259">
    <property type="entry name" value="MFS_trans_sf"/>
</dbReference>
<dbReference type="SMART" id="SM00567">
    <property type="entry name" value="EZ_HEAT"/>
    <property type="match status" value="5"/>
</dbReference>
<evidence type="ECO:0000313" key="6">
    <source>
        <dbReference type="EMBL" id="SMY08877.1"/>
    </source>
</evidence>
<feature type="transmembrane region" description="Helical" evidence="4">
    <location>
        <begin position="21"/>
        <end position="43"/>
    </location>
</feature>